<gene>
    <name evidence="8" type="ORF">PRZ48_009642</name>
</gene>
<feature type="region of interest" description="Disordered" evidence="7">
    <location>
        <begin position="343"/>
        <end position="389"/>
    </location>
</feature>
<dbReference type="InterPro" id="IPR036322">
    <property type="entry name" value="WD40_repeat_dom_sf"/>
</dbReference>
<dbReference type="Gene3D" id="2.130.10.10">
    <property type="entry name" value="YVTN repeat-like/Quinoprotein amine dehydrogenase"/>
    <property type="match status" value="1"/>
</dbReference>
<feature type="compositionally biased region" description="Basic residues" evidence="7">
    <location>
        <begin position="348"/>
        <end position="361"/>
    </location>
</feature>
<organism evidence="8 9">
    <name type="scientific">Zasmidium cellare</name>
    <name type="common">Wine cellar mold</name>
    <name type="synonym">Racodium cellare</name>
    <dbReference type="NCBI Taxonomy" id="395010"/>
    <lineage>
        <taxon>Eukaryota</taxon>
        <taxon>Fungi</taxon>
        <taxon>Dikarya</taxon>
        <taxon>Ascomycota</taxon>
        <taxon>Pezizomycotina</taxon>
        <taxon>Dothideomycetes</taxon>
        <taxon>Dothideomycetidae</taxon>
        <taxon>Mycosphaerellales</taxon>
        <taxon>Mycosphaerellaceae</taxon>
        <taxon>Zasmidium</taxon>
    </lineage>
</organism>
<evidence type="ECO:0000313" key="8">
    <source>
        <dbReference type="EMBL" id="KAK4499130.1"/>
    </source>
</evidence>
<dbReference type="Proteomes" id="UP001305779">
    <property type="component" value="Unassembled WGS sequence"/>
</dbReference>
<dbReference type="Pfam" id="PF00400">
    <property type="entry name" value="WD40"/>
    <property type="match status" value="2"/>
</dbReference>
<feature type="repeat" description="WD" evidence="6">
    <location>
        <begin position="157"/>
        <end position="198"/>
    </location>
</feature>
<dbReference type="InterPro" id="IPR019775">
    <property type="entry name" value="WD40_repeat_CS"/>
</dbReference>
<keyword evidence="3" id="KW-0677">Repeat</keyword>
<dbReference type="PANTHER" id="PTHR10253">
    <property type="entry name" value="POLYCOMB PROTEIN"/>
    <property type="match status" value="1"/>
</dbReference>
<dbReference type="SUPFAM" id="SSF50978">
    <property type="entry name" value="WD40 repeat-like"/>
    <property type="match status" value="1"/>
</dbReference>
<dbReference type="InterPro" id="IPR001680">
    <property type="entry name" value="WD40_rpt"/>
</dbReference>
<keyword evidence="4" id="KW-0805">Transcription regulation</keyword>
<evidence type="ECO:0000256" key="4">
    <source>
        <dbReference type="ARBA" id="ARBA00023015"/>
    </source>
</evidence>
<protein>
    <recommendedName>
        <fullName evidence="10">WD40 repeat-like protein</fullName>
    </recommendedName>
</protein>
<comment type="similarity">
    <text evidence="1">Belongs to the WD repeat ESC family.</text>
</comment>
<dbReference type="EMBL" id="JAXOVC010000007">
    <property type="protein sequence ID" value="KAK4499130.1"/>
    <property type="molecule type" value="Genomic_DNA"/>
</dbReference>
<reference evidence="8 9" key="1">
    <citation type="journal article" date="2023" name="G3 (Bethesda)">
        <title>A chromosome-level genome assembly of Zasmidium syzygii isolated from banana leaves.</title>
        <authorList>
            <person name="van Westerhoven A.C."/>
            <person name="Mehrabi R."/>
            <person name="Talebi R."/>
            <person name="Steentjes M.B.F."/>
            <person name="Corcolon B."/>
            <person name="Chong P.A."/>
            <person name="Kema G.H.J."/>
            <person name="Seidl M.F."/>
        </authorList>
    </citation>
    <scope>NUCLEOTIDE SEQUENCE [LARGE SCALE GENOMIC DNA]</scope>
    <source>
        <strain evidence="8 9">P124</strain>
    </source>
</reference>
<dbReference type="PROSITE" id="PS00678">
    <property type="entry name" value="WD_REPEATS_1"/>
    <property type="match status" value="1"/>
</dbReference>
<evidence type="ECO:0000256" key="2">
    <source>
        <dbReference type="ARBA" id="ARBA00022574"/>
    </source>
</evidence>
<accession>A0ABR0EC98</accession>
<comment type="caution">
    <text evidence="8">The sequence shown here is derived from an EMBL/GenBank/DDBJ whole genome shotgun (WGS) entry which is preliminary data.</text>
</comment>
<evidence type="ECO:0000313" key="9">
    <source>
        <dbReference type="Proteomes" id="UP001305779"/>
    </source>
</evidence>
<dbReference type="InterPro" id="IPR015943">
    <property type="entry name" value="WD40/YVTN_repeat-like_dom_sf"/>
</dbReference>
<evidence type="ECO:0000256" key="5">
    <source>
        <dbReference type="ARBA" id="ARBA00023163"/>
    </source>
</evidence>
<keyword evidence="9" id="KW-1185">Reference proteome</keyword>
<evidence type="ECO:0000256" key="1">
    <source>
        <dbReference type="ARBA" id="ARBA00008075"/>
    </source>
</evidence>
<proteinExistence type="inferred from homology"/>
<evidence type="ECO:0000256" key="3">
    <source>
        <dbReference type="ARBA" id="ARBA00022737"/>
    </source>
</evidence>
<feature type="compositionally biased region" description="Polar residues" evidence="7">
    <location>
        <begin position="375"/>
        <end position="389"/>
    </location>
</feature>
<dbReference type="SMART" id="SM00320">
    <property type="entry name" value="WD40"/>
    <property type="match status" value="2"/>
</dbReference>
<keyword evidence="2 6" id="KW-0853">WD repeat</keyword>
<dbReference type="InterPro" id="IPR051243">
    <property type="entry name" value="PcG_WD-repeat"/>
</dbReference>
<name>A0ABR0EC98_ZASCE</name>
<dbReference type="PROSITE" id="PS50294">
    <property type="entry name" value="WD_REPEATS_REGION"/>
    <property type="match status" value="2"/>
</dbReference>
<dbReference type="PROSITE" id="PS50082">
    <property type="entry name" value="WD_REPEATS_2"/>
    <property type="match status" value="2"/>
</dbReference>
<sequence length="401" mass="44818">MPVNEVFPALLASQRLPFEHEDVDTTVFDAKFYPYETVDNDQIVAVVAADTVIVLRPILGSERPFEILCWFQDEQHPATRKPILCIAGSEPKHIKILDIESGHPLRTIAGHGREINDLAVSPVSTDLIASASNDNTIRLWNLGEDYLENPCVTLFAGEGHKAPVLAIHFHPNGRWLLSGGIDTAVCLWAVPSDAELDKAAEKAPYRDTKIVHYPHFFSKEVHPNYVDCLAFYGDLIISKAARGDDDKDNEIQIWKIDGFDSEAEVPDEPPIPVPGDQTRSSFPHDSRFRGFQRLLTLDISNTSRFYHRFGLFHSPGMRPILAMGNEQSAYSFWDLQRLDEGIDPKERPKVKKTAASRAKGKGSKESSPAIRPNGLLSSDSARDGTPSSMKTKGWLEVYRFK</sequence>
<keyword evidence="5" id="KW-0804">Transcription</keyword>
<feature type="repeat" description="WD" evidence="6">
    <location>
        <begin position="108"/>
        <end position="142"/>
    </location>
</feature>
<evidence type="ECO:0000256" key="7">
    <source>
        <dbReference type="SAM" id="MobiDB-lite"/>
    </source>
</evidence>
<evidence type="ECO:0000256" key="6">
    <source>
        <dbReference type="PROSITE-ProRule" id="PRU00221"/>
    </source>
</evidence>
<evidence type="ECO:0008006" key="10">
    <source>
        <dbReference type="Google" id="ProtNLM"/>
    </source>
</evidence>